<gene>
    <name evidence="1" type="ORF">L6164_025789</name>
</gene>
<keyword evidence="2" id="KW-1185">Reference proteome</keyword>
<comment type="caution">
    <text evidence="1">The sequence shown here is derived from an EMBL/GenBank/DDBJ whole genome shotgun (WGS) entry which is preliminary data.</text>
</comment>
<proteinExistence type="predicted"/>
<dbReference type="Proteomes" id="UP000828941">
    <property type="component" value="Chromosome 10"/>
</dbReference>
<sequence length="70" mass="7779">MSPCKGKTSWPELVGINAEVARKIIERENPNVKAISLPDDSTVVTPIIKCYRVRLFVDKQDVVTKTPIIG</sequence>
<evidence type="ECO:0000313" key="1">
    <source>
        <dbReference type="EMBL" id="KAI4317969.1"/>
    </source>
</evidence>
<evidence type="ECO:0000313" key="2">
    <source>
        <dbReference type="Proteomes" id="UP000828941"/>
    </source>
</evidence>
<protein>
    <submittedName>
        <fullName evidence="1">Uncharacterized protein</fullName>
    </submittedName>
</protein>
<name>A0ACB9M1C5_BAUVA</name>
<reference evidence="1 2" key="1">
    <citation type="journal article" date="2022" name="DNA Res.">
        <title>Chromosomal-level genome assembly of the orchid tree Bauhinia variegata (Leguminosae; Cercidoideae) supports the allotetraploid origin hypothesis of Bauhinia.</title>
        <authorList>
            <person name="Zhong Y."/>
            <person name="Chen Y."/>
            <person name="Zheng D."/>
            <person name="Pang J."/>
            <person name="Liu Y."/>
            <person name="Luo S."/>
            <person name="Meng S."/>
            <person name="Qian L."/>
            <person name="Wei D."/>
            <person name="Dai S."/>
            <person name="Zhou R."/>
        </authorList>
    </citation>
    <scope>NUCLEOTIDE SEQUENCE [LARGE SCALE GENOMIC DNA]</scope>
    <source>
        <strain evidence="1">BV-YZ2020</strain>
    </source>
</reference>
<dbReference type="EMBL" id="CM039435">
    <property type="protein sequence ID" value="KAI4317969.1"/>
    <property type="molecule type" value="Genomic_DNA"/>
</dbReference>
<organism evidence="1 2">
    <name type="scientific">Bauhinia variegata</name>
    <name type="common">Purple orchid tree</name>
    <name type="synonym">Phanera variegata</name>
    <dbReference type="NCBI Taxonomy" id="167791"/>
    <lineage>
        <taxon>Eukaryota</taxon>
        <taxon>Viridiplantae</taxon>
        <taxon>Streptophyta</taxon>
        <taxon>Embryophyta</taxon>
        <taxon>Tracheophyta</taxon>
        <taxon>Spermatophyta</taxon>
        <taxon>Magnoliopsida</taxon>
        <taxon>eudicotyledons</taxon>
        <taxon>Gunneridae</taxon>
        <taxon>Pentapetalae</taxon>
        <taxon>rosids</taxon>
        <taxon>fabids</taxon>
        <taxon>Fabales</taxon>
        <taxon>Fabaceae</taxon>
        <taxon>Cercidoideae</taxon>
        <taxon>Cercideae</taxon>
        <taxon>Bauhiniinae</taxon>
        <taxon>Bauhinia</taxon>
    </lineage>
</organism>
<accession>A0ACB9M1C5</accession>